<dbReference type="PANTHER" id="PTHR24305">
    <property type="entry name" value="CYTOCHROME P450"/>
    <property type="match status" value="1"/>
</dbReference>
<name>A0A1J9PML2_9EURO</name>
<dbReference type="OrthoDB" id="3945418at2759"/>
<comment type="caution">
    <text evidence="15">The sequence shown here is derived from an EMBL/GenBank/DDBJ whole genome shotgun (WGS) entry which is preliminary data.</text>
</comment>
<evidence type="ECO:0000256" key="1">
    <source>
        <dbReference type="ARBA" id="ARBA00001971"/>
    </source>
</evidence>
<proteinExistence type="inferred from homology"/>
<keyword evidence="9 12" id="KW-0408">Iron</keyword>
<evidence type="ECO:0000256" key="3">
    <source>
        <dbReference type="ARBA" id="ARBA00010617"/>
    </source>
</evidence>
<dbReference type="InterPro" id="IPR002401">
    <property type="entry name" value="Cyt_P450_E_grp-I"/>
</dbReference>
<evidence type="ECO:0000256" key="10">
    <source>
        <dbReference type="ARBA" id="ARBA00023033"/>
    </source>
</evidence>
<evidence type="ECO:0000256" key="14">
    <source>
        <dbReference type="SAM" id="Phobius"/>
    </source>
</evidence>
<dbReference type="STRING" id="1447872.A0A1J9PML2"/>
<evidence type="ECO:0000256" key="5">
    <source>
        <dbReference type="ARBA" id="ARBA00022692"/>
    </source>
</evidence>
<dbReference type="EMBL" id="LGRN01000079">
    <property type="protein sequence ID" value="OJD17114.1"/>
    <property type="molecule type" value="Genomic_DNA"/>
</dbReference>
<keyword evidence="11 14" id="KW-0472">Membrane</keyword>
<evidence type="ECO:0000256" key="6">
    <source>
        <dbReference type="ARBA" id="ARBA00022723"/>
    </source>
</evidence>
<evidence type="ECO:0000313" key="16">
    <source>
        <dbReference type="Proteomes" id="UP000182235"/>
    </source>
</evidence>
<dbReference type="PRINTS" id="PR00463">
    <property type="entry name" value="EP450I"/>
</dbReference>
<dbReference type="AlphaFoldDB" id="A0A1J9PML2"/>
<comment type="similarity">
    <text evidence="3 13">Belongs to the cytochrome P450 family.</text>
</comment>
<dbReference type="Pfam" id="PF00067">
    <property type="entry name" value="p450"/>
    <property type="match status" value="1"/>
</dbReference>
<feature type="binding site" description="axial binding residue" evidence="12">
    <location>
        <position position="476"/>
    </location>
    <ligand>
        <name>heme</name>
        <dbReference type="ChEBI" id="CHEBI:30413"/>
    </ligand>
    <ligandPart>
        <name>Fe</name>
        <dbReference type="ChEBI" id="CHEBI:18248"/>
    </ligandPart>
</feature>
<dbReference type="GO" id="GO:0016705">
    <property type="term" value="F:oxidoreductase activity, acting on paired donors, with incorporation or reduction of molecular oxygen"/>
    <property type="evidence" value="ECO:0007669"/>
    <property type="project" value="InterPro"/>
</dbReference>
<dbReference type="FunFam" id="1.10.630.10:FF:000069">
    <property type="entry name" value="Cytochrome P450, putative (Eurofung)"/>
    <property type="match status" value="1"/>
</dbReference>
<accession>A0A1J9PML2</accession>
<evidence type="ECO:0000256" key="8">
    <source>
        <dbReference type="ARBA" id="ARBA00023002"/>
    </source>
</evidence>
<evidence type="ECO:0000256" key="4">
    <source>
        <dbReference type="ARBA" id="ARBA00022617"/>
    </source>
</evidence>
<dbReference type="PRINTS" id="PR00385">
    <property type="entry name" value="P450"/>
</dbReference>
<dbReference type="PROSITE" id="PS00086">
    <property type="entry name" value="CYTOCHROME_P450"/>
    <property type="match status" value="1"/>
</dbReference>
<dbReference type="CDD" id="cd11062">
    <property type="entry name" value="CYP58-like"/>
    <property type="match status" value="1"/>
</dbReference>
<dbReference type="PANTHER" id="PTHR24305:SF157">
    <property type="entry name" value="N-ACETYLTRYPTOPHAN 6-HYDROXYLASE IVOC-RELATED"/>
    <property type="match status" value="1"/>
</dbReference>
<dbReference type="InterPro" id="IPR050121">
    <property type="entry name" value="Cytochrome_P450_monoxygenase"/>
</dbReference>
<keyword evidence="5 14" id="KW-0812">Transmembrane</keyword>
<dbReference type="VEuPathDB" id="FungiDB:AJ78_02758"/>
<dbReference type="GO" id="GO:0004497">
    <property type="term" value="F:monooxygenase activity"/>
    <property type="evidence" value="ECO:0007669"/>
    <property type="project" value="UniProtKB-KW"/>
</dbReference>
<dbReference type="GO" id="GO:0020037">
    <property type="term" value="F:heme binding"/>
    <property type="evidence" value="ECO:0007669"/>
    <property type="project" value="InterPro"/>
</dbReference>
<dbReference type="Gene3D" id="1.10.630.10">
    <property type="entry name" value="Cytochrome P450"/>
    <property type="match status" value="1"/>
</dbReference>
<evidence type="ECO:0000256" key="7">
    <source>
        <dbReference type="ARBA" id="ARBA00022989"/>
    </source>
</evidence>
<comment type="subcellular location">
    <subcellularLocation>
        <location evidence="2">Membrane</location>
        <topology evidence="2">Single-pass membrane protein</topology>
    </subcellularLocation>
</comment>
<keyword evidence="6 12" id="KW-0479">Metal-binding</keyword>
<protein>
    <recommendedName>
        <fullName evidence="17">Cytochrome P450</fullName>
    </recommendedName>
</protein>
<dbReference type="InterPro" id="IPR001128">
    <property type="entry name" value="Cyt_P450"/>
</dbReference>
<dbReference type="GO" id="GO:0005506">
    <property type="term" value="F:iron ion binding"/>
    <property type="evidence" value="ECO:0007669"/>
    <property type="project" value="InterPro"/>
</dbReference>
<sequence length="534" mass="61648">MDGTFEYHVSGHSCKLAETMRSRVGHLTSMPGIVVAICAISLFYAAGGMMYRLYISPLAKFPGPKVAAATFWYEFYYDSVCKGRYTFKIKELHQKYGPIVRISPYELHIDDPEYYHVLYSHGSPRDKYQYYLEPFGFPLSAFGTENHHKHRLRRGALNPFFSSRRVEQHEYLVNQLATNLCERMEQYQATGKTVPLSLGYTCLVTDLITSYVLGEGYQCLDTPEWLPHWRRALRSLSEIVLVSRQVTWVLKILSLFPRTWAVTLEPGLGLFFDLEKRCRQKIARIRRDRERGTWGTENEISKGYTLIDQILDSRLAVEEKTPDRILQEIRSTIAAGVETTSNALTVISYHLLDNPNKLQRLRDELTTLQQGNWQPEHHRHELEKLPYLTSTILEGLRLSYGVSTRLQRRSPGQVIQYKQYCIPPGTPVGMTSVLMHHNETVFPDSYMFIPERWLDLNSRRRLERYLVPFGKGSRRCIGQGLAQTTLLIVIATIFGKFELELRETSKDDIDIGHDLFVPRPKNTKSMGLQVGVLR</sequence>
<keyword evidence="10 13" id="KW-0503">Monooxygenase</keyword>
<keyword evidence="8 13" id="KW-0560">Oxidoreductase</keyword>
<evidence type="ECO:0008006" key="17">
    <source>
        <dbReference type="Google" id="ProtNLM"/>
    </source>
</evidence>
<evidence type="ECO:0000256" key="2">
    <source>
        <dbReference type="ARBA" id="ARBA00004167"/>
    </source>
</evidence>
<keyword evidence="16" id="KW-1185">Reference proteome</keyword>
<evidence type="ECO:0000256" key="9">
    <source>
        <dbReference type="ARBA" id="ARBA00023004"/>
    </source>
</evidence>
<evidence type="ECO:0000313" key="15">
    <source>
        <dbReference type="EMBL" id="OJD17114.1"/>
    </source>
</evidence>
<evidence type="ECO:0000256" key="11">
    <source>
        <dbReference type="ARBA" id="ARBA00023136"/>
    </source>
</evidence>
<keyword evidence="7 14" id="KW-1133">Transmembrane helix</keyword>
<feature type="transmembrane region" description="Helical" evidence="14">
    <location>
        <begin position="30"/>
        <end position="51"/>
    </location>
</feature>
<gene>
    <name evidence="15" type="ORF">AJ78_02758</name>
</gene>
<dbReference type="GO" id="GO:0016020">
    <property type="term" value="C:membrane"/>
    <property type="evidence" value="ECO:0007669"/>
    <property type="project" value="UniProtKB-SubCell"/>
</dbReference>
<dbReference type="InterPro" id="IPR036396">
    <property type="entry name" value="Cyt_P450_sf"/>
</dbReference>
<reference evidence="15 16" key="1">
    <citation type="submission" date="2015-07" db="EMBL/GenBank/DDBJ databases">
        <title>Emmonsia species relationships and genome sequence.</title>
        <authorList>
            <consortium name="The Broad Institute Genomics Platform"/>
            <person name="Cuomo C.A."/>
            <person name="Munoz J.F."/>
            <person name="Imamovic A."/>
            <person name="Priest M.E."/>
            <person name="Young S."/>
            <person name="Clay O.K."/>
            <person name="McEwen J.G."/>
        </authorList>
    </citation>
    <scope>NUCLEOTIDE SEQUENCE [LARGE SCALE GENOMIC DNA]</scope>
    <source>
        <strain evidence="15 16">UAMH 9510</strain>
    </source>
</reference>
<dbReference type="Proteomes" id="UP000182235">
    <property type="component" value="Unassembled WGS sequence"/>
</dbReference>
<dbReference type="SUPFAM" id="SSF48264">
    <property type="entry name" value="Cytochrome P450"/>
    <property type="match status" value="1"/>
</dbReference>
<keyword evidence="4 12" id="KW-0349">Heme</keyword>
<dbReference type="InterPro" id="IPR017972">
    <property type="entry name" value="Cyt_P450_CS"/>
</dbReference>
<evidence type="ECO:0000256" key="13">
    <source>
        <dbReference type="RuleBase" id="RU000461"/>
    </source>
</evidence>
<evidence type="ECO:0000256" key="12">
    <source>
        <dbReference type="PIRSR" id="PIRSR602401-1"/>
    </source>
</evidence>
<comment type="cofactor">
    <cofactor evidence="1 12">
        <name>heme</name>
        <dbReference type="ChEBI" id="CHEBI:30413"/>
    </cofactor>
</comment>
<organism evidence="15 16">
    <name type="scientific">Emergomyces pasteurianus Ep9510</name>
    <dbReference type="NCBI Taxonomy" id="1447872"/>
    <lineage>
        <taxon>Eukaryota</taxon>
        <taxon>Fungi</taxon>
        <taxon>Dikarya</taxon>
        <taxon>Ascomycota</taxon>
        <taxon>Pezizomycotina</taxon>
        <taxon>Eurotiomycetes</taxon>
        <taxon>Eurotiomycetidae</taxon>
        <taxon>Onygenales</taxon>
        <taxon>Ajellomycetaceae</taxon>
        <taxon>Emergomyces</taxon>
    </lineage>
</organism>